<evidence type="ECO:0000256" key="17">
    <source>
        <dbReference type="ARBA" id="ARBA00044903"/>
    </source>
</evidence>
<feature type="transmembrane region" description="Helical" evidence="25">
    <location>
        <begin position="177"/>
        <end position="196"/>
    </location>
</feature>
<comment type="catalytic activity">
    <reaction evidence="18">
        <text>L-histidyl-L-alpha-amino acid(out) = L-histidyl-L-alpha-amino acid(in)</text>
        <dbReference type="Rhea" id="RHEA:79379"/>
        <dbReference type="ChEBI" id="CHEBI:229964"/>
    </reaction>
</comment>
<comment type="catalytic activity">
    <reaction evidence="12">
        <text>L-lysyl-L-alpha-amino acid(out) = L-lysyl-L-alpha-amino acid(in)</text>
        <dbReference type="Rhea" id="RHEA:79387"/>
        <dbReference type="ChEBI" id="CHEBI:229965"/>
    </reaction>
</comment>
<evidence type="ECO:0000259" key="26">
    <source>
        <dbReference type="PROSITE" id="PS50850"/>
    </source>
</evidence>
<evidence type="ECO:0000256" key="1">
    <source>
        <dbReference type="ARBA" id="ARBA00004155"/>
    </source>
</evidence>
<comment type="catalytic activity">
    <reaction evidence="20">
        <text>L-lysyl-glycine(out) = L-lysyl-glycine(in)</text>
        <dbReference type="Rhea" id="RHEA:79407"/>
        <dbReference type="ChEBI" id="CHEBI:191202"/>
    </reaction>
</comment>
<evidence type="ECO:0000256" key="9">
    <source>
        <dbReference type="ARBA" id="ARBA00044878"/>
    </source>
</evidence>
<feature type="transmembrane region" description="Helical" evidence="25">
    <location>
        <begin position="229"/>
        <end position="252"/>
    </location>
</feature>
<dbReference type="STRING" id="45076.Lwor_2369"/>
<evidence type="ECO:0000256" key="16">
    <source>
        <dbReference type="ARBA" id="ARBA00044900"/>
    </source>
</evidence>
<dbReference type="Gene3D" id="1.20.1250.20">
    <property type="entry name" value="MFS general substrate transporter like domains"/>
    <property type="match status" value="2"/>
</dbReference>
<comment type="similarity">
    <text evidence="2">Belongs to the major facilitator superfamily.</text>
</comment>
<dbReference type="GO" id="GO:0005765">
    <property type="term" value="C:lysosomal membrane"/>
    <property type="evidence" value="ECO:0007669"/>
    <property type="project" value="UniProtKB-SubCell"/>
</dbReference>
<name>A0A0W1A372_9GAMM</name>
<dbReference type="InterPro" id="IPR020846">
    <property type="entry name" value="MFS_dom"/>
</dbReference>
<evidence type="ECO:0000256" key="6">
    <source>
        <dbReference type="ARBA" id="ARBA00023136"/>
    </source>
</evidence>
<comment type="catalytic activity">
    <reaction evidence="13">
        <text>L-alpha-aminoacyl-L-lysine(out) = L-alpha-aminoacyl-L-lysine(in)</text>
        <dbReference type="Rhea" id="RHEA:79383"/>
        <dbReference type="ChEBI" id="CHEBI:229966"/>
    </reaction>
</comment>
<evidence type="ECO:0000256" key="4">
    <source>
        <dbReference type="ARBA" id="ARBA00022692"/>
    </source>
</evidence>
<feature type="transmembrane region" description="Helical" evidence="25">
    <location>
        <begin position="87"/>
        <end position="105"/>
    </location>
</feature>
<evidence type="ECO:0000256" key="20">
    <source>
        <dbReference type="ARBA" id="ARBA00044924"/>
    </source>
</evidence>
<keyword evidence="4 25" id="KW-0812">Transmembrane</keyword>
<dbReference type="Pfam" id="PF07690">
    <property type="entry name" value="MFS_1"/>
    <property type="match status" value="1"/>
</dbReference>
<feature type="transmembrane region" description="Helical" evidence="25">
    <location>
        <begin position="17"/>
        <end position="35"/>
    </location>
</feature>
<keyword evidence="5 25" id="KW-1133">Transmembrane helix</keyword>
<evidence type="ECO:0000256" key="10">
    <source>
        <dbReference type="ARBA" id="ARBA00044881"/>
    </source>
</evidence>
<dbReference type="InterPro" id="IPR052187">
    <property type="entry name" value="MFSD1"/>
</dbReference>
<evidence type="ECO:0000256" key="3">
    <source>
        <dbReference type="ARBA" id="ARBA00022448"/>
    </source>
</evidence>
<feature type="transmembrane region" description="Helical" evidence="25">
    <location>
        <begin position="58"/>
        <end position="80"/>
    </location>
</feature>
<comment type="catalytic activity">
    <reaction evidence="8">
        <text>L-lysyl-L-alanine(out) = L-lysyl-L-alanine(in)</text>
        <dbReference type="Rhea" id="RHEA:79399"/>
        <dbReference type="ChEBI" id="CHEBI:229954"/>
    </reaction>
</comment>
<evidence type="ECO:0000256" key="25">
    <source>
        <dbReference type="SAM" id="Phobius"/>
    </source>
</evidence>
<evidence type="ECO:0000256" key="22">
    <source>
        <dbReference type="ARBA" id="ARBA00045018"/>
    </source>
</evidence>
<dbReference type="InterPro" id="IPR036259">
    <property type="entry name" value="MFS_trans_sf"/>
</dbReference>
<comment type="catalytic activity">
    <reaction evidence="19">
        <text>L-alanyl-L-lysine(out) = L-alanyl-L-lysine(in)</text>
        <dbReference type="Rhea" id="RHEA:79415"/>
        <dbReference type="ChEBI" id="CHEBI:192470"/>
    </reaction>
</comment>
<keyword evidence="28" id="KW-1185">Reference proteome</keyword>
<comment type="catalytic activity">
    <reaction evidence="9">
        <text>L-histidyl-glycine(out) = L-histidyl-glycine(in)</text>
        <dbReference type="Rhea" id="RHEA:79395"/>
        <dbReference type="ChEBI" id="CHEBI:229957"/>
    </reaction>
</comment>
<evidence type="ECO:0000256" key="12">
    <source>
        <dbReference type="ARBA" id="ARBA00044891"/>
    </source>
</evidence>
<evidence type="ECO:0000256" key="8">
    <source>
        <dbReference type="ARBA" id="ARBA00044876"/>
    </source>
</evidence>
<gene>
    <name evidence="27" type="ORF">Lwor_2369</name>
</gene>
<evidence type="ECO:0000256" key="19">
    <source>
        <dbReference type="ARBA" id="ARBA00044919"/>
    </source>
</evidence>
<evidence type="ECO:0000256" key="23">
    <source>
        <dbReference type="ARBA" id="ARBA00045709"/>
    </source>
</evidence>
<evidence type="ECO:0000256" key="13">
    <source>
        <dbReference type="ARBA" id="ARBA00044893"/>
    </source>
</evidence>
<feature type="transmembrane region" description="Helical" evidence="25">
    <location>
        <begin position="347"/>
        <end position="367"/>
    </location>
</feature>
<dbReference type="InterPro" id="IPR024989">
    <property type="entry name" value="MFS_assoc_dom"/>
</dbReference>
<dbReference type="PANTHER" id="PTHR23512:SF3">
    <property type="entry name" value="MAJOR FACILITATOR SUPERFAMILY DOMAIN-CONTAINING PROTEIN 1"/>
    <property type="match status" value="1"/>
</dbReference>
<comment type="catalytic activity">
    <reaction evidence="14">
        <text>L-aspartyl-L-lysine(out) = L-aspartyl-L-lysine(in)</text>
        <dbReference type="Rhea" id="RHEA:79411"/>
        <dbReference type="ChEBI" id="CHEBI:229953"/>
    </reaction>
</comment>
<feature type="transmembrane region" description="Helical" evidence="25">
    <location>
        <begin position="111"/>
        <end position="131"/>
    </location>
</feature>
<evidence type="ECO:0000256" key="21">
    <source>
        <dbReference type="ARBA" id="ARBA00044985"/>
    </source>
</evidence>
<dbReference type="EMBL" id="LNZC01000031">
    <property type="protein sequence ID" value="KTD75803.1"/>
    <property type="molecule type" value="Genomic_DNA"/>
</dbReference>
<dbReference type="OrthoDB" id="5620971at2"/>
<evidence type="ECO:0000256" key="7">
    <source>
        <dbReference type="ARBA" id="ARBA00023228"/>
    </source>
</evidence>
<comment type="caution">
    <text evidence="27">The sequence shown here is derived from an EMBL/GenBank/DDBJ whole genome shotgun (WGS) entry which is preliminary data.</text>
</comment>
<evidence type="ECO:0000313" key="27">
    <source>
        <dbReference type="EMBL" id="KTD75803.1"/>
    </source>
</evidence>
<keyword evidence="6 25" id="KW-0472">Membrane</keyword>
<feature type="transmembrane region" description="Helical" evidence="25">
    <location>
        <begin position="320"/>
        <end position="340"/>
    </location>
</feature>
<evidence type="ECO:0000256" key="11">
    <source>
        <dbReference type="ARBA" id="ARBA00044884"/>
    </source>
</evidence>
<comment type="catalytic activity">
    <reaction evidence="11">
        <text>L-alpha-aminoacyl-L-histidine(out) = L-alpha-aminoacyl-L-histidine(in)</text>
        <dbReference type="Rhea" id="RHEA:79375"/>
        <dbReference type="ChEBI" id="CHEBI:229967"/>
    </reaction>
</comment>
<feature type="transmembrane region" description="Helical" evidence="25">
    <location>
        <begin position="394"/>
        <end position="416"/>
    </location>
</feature>
<dbReference type="PATRIC" id="fig|45076.6.peg.2607"/>
<dbReference type="Proteomes" id="UP000054662">
    <property type="component" value="Unassembled WGS sequence"/>
</dbReference>
<reference evidence="27 28" key="1">
    <citation type="submission" date="2015-11" db="EMBL/GenBank/DDBJ databases">
        <title>Genomic analysis of 38 Legionella species identifies large and diverse effector repertoires.</title>
        <authorList>
            <person name="Burstein D."/>
            <person name="Amaro F."/>
            <person name="Zusman T."/>
            <person name="Lifshitz Z."/>
            <person name="Cohen O."/>
            <person name="Gilbert J.A."/>
            <person name="Pupko T."/>
            <person name="Shuman H.A."/>
            <person name="Segal G."/>
        </authorList>
    </citation>
    <scope>NUCLEOTIDE SEQUENCE [LARGE SCALE GENOMIC DNA]</scope>
    <source>
        <strain evidence="27 28">ATCC 49508</strain>
    </source>
</reference>
<dbReference type="GO" id="GO:0022857">
    <property type="term" value="F:transmembrane transporter activity"/>
    <property type="evidence" value="ECO:0007669"/>
    <property type="project" value="InterPro"/>
</dbReference>
<evidence type="ECO:0000256" key="15">
    <source>
        <dbReference type="ARBA" id="ARBA00044899"/>
    </source>
</evidence>
<comment type="function">
    <text evidence="23">Lysosomal dipeptide uniporter that selectively exports lysine, arginine or histidine-containing dipeptides with a net positive charge from the lysosome lumen into the cytosol. Could play a role in a specific type of protein O-glycosylation indirectly regulating macrophages migration and tissue invasion. Also essential for liver homeostasis.</text>
</comment>
<evidence type="ECO:0000256" key="18">
    <source>
        <dbReference type="ARBA" id="ARBA00044912"/>
    </source>
</evidence>
<comment type="subunit">
    <text evidence="24">Homodimer. Interacts with lysosomal protein GLMP (via lumenal domain); the interaction starts while both proteins are still in the endoplasmic reticulum and is required for stabilization of MFSD1 in lysosomes but has no direct effect on its targeting to lysosomes or transporter activity.</text>
</comment>
<protein>
    <recommendedName>
        <fullName evidence="21">Lysosomal dipeptide transporter MFSD1</fullName>
    </recommendedName>
    <alternativeName>
        <fullName evidence="22">Major facilitator superfamily domain-containing protein 1</fullName>
    </alternativeName>
</protein>
<evidence type="ECO:0000256" key="24">
    <source>
        <dbReference type="ARBA" id="ARBA00046376"/>
    </source>
</evidence>
<comment type="catalytic activity">
    <reaction evidence="15">
        <text>L-arginyl-L-alpha-amino acid(out) = L-arginyl-L-alpha-amino acid(in)</text>
        <dbReference type="Rhea" id="RHEA:79371"/>
        <dbReference type="ChEBI" id="CHEBI:84315"/>
    </reaction>
</comment>
<comment type="catalytic activity">
    <reaction evidence="17">
        <text>L-arginyl-glycine(out) = L-arginyl-glycine(in)</text>
        <dbReference type="Rhea" id="RHEA:79391"/>
        <dbReference type="ChEBI" id="CHEBI:229955"/>
    </reaction>
</comment>
<organism evidence="27 28">
    <name type="scientific">Legionella worsleiensis</name>
    <dbReference type="NCBI Taxonomy" id="45076"/>
    <lineage>
        <taxon>Bacteria</taxon>
        <taxon>Pseudomonadati</taxon>
        <taxon>Pseudomonadota</taxon>
        <taxon>Gammaproteobacteria</taxon>
        <taxon>Legionellales</taxon>
        <taxon>Legionellaceae</taxon>
        <taxon>Legionella</taxon>
    </lineage>
</organism>
<feature type="transmembrane region" description="Helical" evidence="25">
    <location>
        <begin position="297"/>
        <end position="314"/>
    </location>
</feature>
<dbReference type="CDD" id="cd06174">
    <property type="entry name" value="MFS"/>
    <property type="match status" value="1"/>
</dbReference>
<feature type="transmembrane region" description="Helical" evidence="25">
    <location>
        <begin position="143"/>
        <end position="165"/>
    </location>
</feature>
<comment type="catalytic activity">
    <reaction evidence="16">
        <text>L-lysyl-L-lysine(out) = L-lysyl-L-lysine(in)</text>
        <dbReference type="Rhea" id="RHEA:79403"/>
        <dbReference type="ChEBI" id="CHEBI:229956"/>
    </reaction>
</comment>
<comment type="catalytic activity">
    <reaction evidence="10">
        <text>L-alpha-aminoacyl-L-arginine(out) = L-alpha-aminoacyl-L-arginine(in)</text>
        <dbReference type="Rhea" id="RHEA:79367"/>
        <dbReference type="ChEBI" id="CHEBI:229968"/>
    </reaction>
</comment>
<proteinExistence type="inferred from homology"/>
<evidence type="ECO:0000256" key="14">
    <source>
        <dbReference type="ARBA" id="ARBA00044898"/>
    </source>
</evidence>
<evidence type="ECO:0000256" key="2">
    <source>
        <dbReference type="ARBA" id="ARBA00008335"/>
    </source>
</evidence>
<evidence type="ECO:0000313" key="28">
    <source>
        <dbReference type="Proteomes" id="UP000054662"/>
    </source>
</evidence>
<dbReference type="SUPFAM" id="SSF103473">
    <property type="entry name" value="MFS general substrate transporter"/>
    <property type="match status" value="1"/>
</dbReference>
<dbReference type="PANTHER" id="PTHR23512">
    <property type="entry name" value="MAJOR FACILITATOR SUPERFAMILY DOMAIN-CONTAINING PROTEIN 1"/>
    <property type="match status" value="1"/>
</dbReference>
<feature type="transmembrane region" description="Helical" evidence="25">
    <location>
        <begin position="264"/>
        <end position="285"/>
    </location>
</feature>
<dbReference type="Pfam" id="PF12832">
    <property type="entry name" value="MFS_1_like"/>
    <property type="match status" value="1"/>
</dbReference>
<dbReference type="InterPro" id="IPR011701">
    <property type="entry name" value="MFS"/>
</dbReference>
<feature type="domain" description="Major facilitator superfamily (MFS) profile" evidence="26">
    <location>
        <begin position="22"/>
        <end position="417"/>
    </location>
</feature>
<dbReference type="AlphaFoldDB" id="A0A0W1A372"/>
<dbReference type="PROSITE" id="PS50850">
    <property type="entry name" value="MFS"/>
    <property type="match status" value="1"/>
</dbReference>
<evidence type="ECO:0000256" key="5">
    <source>
        <dbReference type="ARBA" id="ARBA00022989"/>
    </source>
</evidence>
<keyword evidence="7" id="KW-0458">Lysosome</keyword>
<accession>A0A0W1A372</accession>
<comment type="subcellular location">
    <subcellularLocation>
        <location evidence="1">Lysosome membrane</location>
        <topology evidence="1">Multi-pass membrane protein</topology>
    </subcellularLocation>
</comment>
<dbReference type="RefSeq" id="WP_058494135.1">
    <property type="nucleotide sequence ID" value="NZ_CBCRUR010000021.1"/>
</dbReference>
<keyword evidence="3" id="KW-0813">Transport</keyword>
<sequence>MQRVDELREYDVRQSSFLPWIVCFAATLFFFYEFIQGNMFASIAANIMQDYHIQADKMAYLSSIYYLSNVLFLFIAGMILDRYSIKNTILFAMSLCVVSTFILAYSHSFYVALFCRFITGIGSAFCFLGPVRLASHWFPPKRMALVTGAIVTMAMTGGMLAQYPLTKLVAYVGWRQAVLDVGILGFAMLVVMFFWIKERPHFAVKKEGKPLKVMAAAKSAYLNPQYVRAAFYTSLMNMAIAVFGAMMGTLYLEQRLSISAEQASMVNGMLFLGAIVGSPLVGWISDKVGLRILPMKLGVFASMLTVLAVLYLPVSVNVMTVLFFLLGFFTSAQVISYALVAESSSPVMTATAVSVISILTQGGYLVYQNVFSNLLTNYGGMHMINEVPVYLLEAYQHAAIILPAGLVIAFLLLIGLKETYCKQAEYQ</sequence>